<dbReference type="AlphaFoldDB" id="A0A4V2P998"/>
<dbReference type="Pfam" id="PF05016">
    <property type="entry name" value="ParE_toxin"/>
    <property type="match status" value="1"/>
</dbReference>
<dbReference type="Gene3D" id="3.30.2310.20">
    <property type="entry name" value="RelE-like"/>
    <property type="match status" value="1"/>
</dbReference>
<gene>
    <name evidence="4" type="ORF">EV695_0675</name>
</gene>
<dbReference type="RefSeq" id="WP_131904489.1">
    <property type="nucleotide sequence ID" value="NZ_BAAAFU010000008.1"/>
</dbReference>
<keyword evidence="2" id="KW-1277">Toxin-antitoxin system</keyword>
<comment type="caution">
    <text evidence="4">The sequence shown here is derived from an EMBL/GenBank/DDBJ whole genome shotgun (WGS) entry which is preliminary data.</text>
</comment>
<dbReference type="InterPro" id="IPR035093">
    <property type="entry name" value="RelE/ParE_toxin_dom_sf"/>
</dbReference>
<protein>
    <recommendedName>
        <fullName evidence="3">Toxin</fullName>
    </recommendedName>
</protein>
<dbReference type="Proteomes" id="UP000294887">
    <property type="component" value="Unassembled WGS sequence"/>
</dbReference>
<name>A0A4V2P998_9GAMM</name>
<reference evidence="4 5" key="1">
    <citation type="submission" date="2019-03" db="EMBL/GenBank/DDBJ databases">
        <title>Genomic Encyclopedia of Type Strains, Phase IV (KMG-IV): sequencing the most valuable type-strain genomes for metagenomic binning, comparative biology and taxonomic classification.</title>
        <authorList>
            <person name="Goeker M."/>
        </authorList>
    </citation>
    <scope>NUCLEOTIDE SEQUENCE [LARGE SCALE GENOMIC DNA]</scope>
    <source>
        <strain evidence="4 5">DSM 24830</strain>
    </source>
</reference>
<dbReference type="OrthoDB" id="516834at2"/>
<dbReference type="InterPro" id="IPR051803">
    <property type="entry name" value="TA_system_RelE-like_toxin"/>
</dbReference>
<proteinExistence type="inferred from homology"/>
<dbReference type="EMBL" id="SMFQ01000002">
    <property type="protein sequence ID" value="TCJ88815.1"/>
    <property type="molecule type" value="Genomic_DNA"/>
</dbReference>
<sequence>MANREILLRPLAEKDLEAIYDYSYQEFGEKRAVEYIHNLNKAFIKIADNPNLGSQCNYVKSGLLSFHVISHIVFFRATKTQISIIRVLHKSMDYPRHF</sequence>
<organism evidence="4 5">
    <name type="scientific">Cocleimonas flava</name>
    <dbReference type="NCBI Taxonomy" id="634765"/>
    <lineage>
        <taxon>Bacteria</taxon>
        <taxon>Pseudomonadati</taxon>
        <taxon>Pseudomonadota</taxon>
        <taxon>Gammaproteobacteria</taxon>
        <taxon>Thiotrichales</taxon>
        <taxon>Thiotrichaceae</taxon>
        <taxon>Cocleimonas</taxon>
    </lineage>
</organism>
<dbReference type="InterPro" id="IPR028344">
    <property type="entry name" value="ParE1/4"/>
</dbReference>
<dbReference type="PANTHER" id="PTHR33755">
    <property type="entry name" value="TOXIN PARE1-RELATED"/>
    <property type="match status" value="1"/>
</dbReference>
<evidence type="ECO:0000256" key="3">
    <source>
        <dbReference type="PIRNR" id="PIRNR029218"/>
    </source>
</evidence>
<dbReference type="PIRSF" id="PIRSF029218">
    <property type="entry name" value="ParE"/>
    <property type="match status" value="1"/>
</dbReference>
<evidence type="ECO:0000313" key="5">
    <source>
        <dbReference type="Proteomes" id="UP000294887"/>
    </source>
</evidence>
<dbReference type="PANTHER" id="PTHR33755:SF9">
    <property type="entry name" value="TOXIN PARE1"/>
    <property type="match status" value="1"/>
</dbReference>
<keyword evidence="5" id="KW-1185">Reference proteome</keyword>
<dbReference type="InterPro" id="IPR007712">
    <property type="entry name" value="RelE/ParE_toxin"/>
</dbReference>
<comment type="similarity">
    <text evidence="1 3">Belongs to the RelE toxin family.</text>
</comment>
<evidence type="ECO:0000256" key="1">
    <source>
        <dbReference type="ARBA" id="ARBA00006226"/>
    </source>
</evidence>
<accession>A0A4V2P998</accession>
<evidence type="ECO:0000256" key="2">
    <source>
        <dbReference type="ARBA" id="ARBA00022649"/>
    </source>
</evidence>
<evidence type="ECO:0000313" key="4">
    <source>
        <dbReference type="EMBL" id="TCJ88815.1"/>
    </source>
</evidence>